<dbReference type="OrthoDB" id="45256at2759"/>
<evidence type="ECO:0000259" key="2">
    <source>
        <dbReference type="Pfam" id="PF17184"/>
    </source>
</evidence>
<keyword evidence="4" id="KW-1185">Reference proteome</keyword>
<dbReference type="InterPro" id="IPR033421">
    <property type="entry name" value="Rit1_DUSP-like"/>
</dbReference>
<dbReference type="InterPro" id="IPR033449">
    <property type="entry name" value="Rit1_N"/>
</dbReference>
<dbReference type="PANTHER" id="PTHR31811">
    <property type="entry name" value="TRNA A64-2'-O-RIBOSYLPHOSPHATE TRANSFERASE"/>
    <property type="match status" value="1"/>
</dbReference>
<dbReference type="RefSeq" id="XP_046059505.1">
    <property type="nucleotide sequence ID" value="XM_046206874.1"/>
</dbReference>
<dbReference type="AlphaFoldDB" id="A0A9P8T1D2"/>
<dbReference type="GO" id="GO:0005737">
    <property type="term" value="C:cytoplasm"/>
    <property type="evidence" value="ECO:0007669"/>
    <property type="project" value="TreeGrafter"/>
</dbReference>
<feature type="domain" description="Rit1 N-terminal" evidence="2">
    <location>
        <begin position="16"/>
        <end position="276"/>
    </location>
</feature>
<sequence>MNVDADKEFNQISKILRKEHRSTRNRIHSILYDSEFVVNVANRYPYPVVANERCGSWYVRPDDLDETCYFKSTDGHTDNWDFSTRRLNFHLLPIIAENHGIIIVDSTRRGKKIPDSQSKTIPIWCAVLNAIRENSTEGELFTPLKTVARSEHIRITQLLPSLIQKVASLDIISSEYLRSLFPKPLKPVWITPSSKVLPPLETPDQLPYIPVILVTASFRCQDGTRPMDGYLYVQGAADDHELWSSGLTPAMLWQHLDYFENKEHTETQLQEYIASIKPTAAPSTSIFDNLVQITPLLAKGKLSSMHISSFPQFDYLVVLDQAVTFKSREHNCNPKLLHLPLDSQSKKSGKDLRNRLPGIVPELVKALSDSKSVLVLCKTGTDLAVGVVLCLLCTLDNHQIDKAIIRKHLVRIIDLDKAVNPSRATLNSVNSYLMS</sequence>
<organism evidence="3 4">
    <name type="scientific">Ogataea philodendri</name>
    <dbReference type="NCBI Taxonomy" id="1378263"/>
    <lineage>
        <taxon>Eukaryota</taxon>
        <taxon>Fungi</taxon>
        <taxon>Dikarya</taxon>
        <taxon>Ascomycota</taxon>
        <taxon>Saccharomycotina</taxon>
        <taxon>Pichiomycetes</taxon>
        <taxon>Pichiales</taxon>
        <taxon>Pichiaceae</taxon>
        <taxon>Ogataea</taxon>
    </lineage>
</organism>
<dbReference type="Pfam" id="PF17184">
    <property type="entry name" value="Rit1_C"/>
    <property type="match status" value="1"/>
</dbReference>
<dbReference type="EMBL" id="JAEUBE010000378">
    <property type="protein sequence ID" value="KAH3662416.1"/>
    <property type="molecule type" value="Genomic_DNA"/>
</dbReference>
<dbReference type="Pfam" id="PF04179">
    <property type="entry name" value="Init_tRNA_PT"/>
    <property type="match status" value="1"/>
</dbReference>
<reference evidence="3" key="2">
    <citation type="submission" date="2021-01" db="EMBL/GenBank/DDBJ databases">
        <authorList>
            <person name="Schikora-Tamarit M.A."/>
        </authorList>
    </citation>
    <scope>NUCLEOTIDE SEQUENCE</scope>
    <source>
        <strain evidence="3">CBS6075</strain>
    </source>
</reference>
<dbReference type="Proteomes" id="UP000769157">
    <property type="component" value="Unassembled WGS sequence"/>
</dbReference>
<evidence type="ECO:0000313" key="4">
    <source>
        <dbReference type="Proteomes" id="UP000769157"/>
    </source>
</evidence>
<proteinExistence type="predicted"/>
<protein>
    <recommendedName>
        <fullName evidence="5">Initiator tRNA phosphoribosyl transferase</fullName>
    </recommendedName>
</protein>
<dbReference type="GO" id="GO:0043399">
    <property type="term" value="F:tRNA adenosine(64)-2'-O-ribosylphosphate transferase activity"/>
    <property type="evidence" value="ECO:0007669"/>
    <property type="project" value="InterPro"/>
</dbReference>
<name>A0A9P8T1D2_9ASCO</name>
<evidence type="ECO:0008006" key="5">
    <source>
        <dbReference type="Google" id="ProtNLM"/>
    </source>
</evidence>
<dbReference type="PANTHER" id="PTHR31811:SF0">
    <property type="entry name" value="TRNA A64-2'-O-RIBOSYLPHOSPHATE TRANSFERASE"/>
    <property type="match status" value="1"/>
</dbReference>
<gene>
    <name evidence="3" type="ORF">OGAPHI_005668</name>
</gene>
<dbReference type="InterPro" id="IPR007306">
    <property type="entry name" value="Rit1"/>
</dbReference>
<evidence type="ECO:0000313" key="3">
    <source>
        <dbReference type="EMBL" id="KAH3662416.1"/>
    </source>
</evidence>
<comment type="caution">
    <text evidence="3">The sequence shown here is derived from an EMBL/GenBank/DDBJ whole genome shotgun (WGS) entry which is preliminary data.</text>
</comment>
<dbReference type="GO" id="GO:0019988">
    <property type="term" value="P:charged-tRNA amino acid modification"/>
    <property type="evidence" value="ECO:0007669"/>
    <property type="project" value="InterPro"/>
</dbReference>
<evidence type="ECO:0000259" key="1">
    <source>
        <dbReference type="Pfam" id="PF04179"/>
    </source>
</evidence>
<dbReference type="GeneID" id="70237632"/>
<reference evidence="3" key="1">
    <citation type="journal article" date="2021" name="Open Biol.">
        <title>Shared evolutionary footprints suggest mitochondrial oxidative damage underlies multiple complex I losses in fungi.</title>
        <authorList>
            <person name="Schikora-Tamarit M.A."/>
            <person name="Marcet-Houben M."/>
            <person name="Nosek J."/>
            <person name="Gabaldon T."/>
        </authorList>
    </citation>
    <scope>NUCLEOTIDE SEQUENCE</scope>
    <source>
        <strain evidence="3">CBS6075</strain>
    </source>
</reference>
<feature type="domain" description="Rit1 DUSP-like" evidence="1">
    <location>
        <begin position="336"/>
        <end position="433"/>
    </location>
</feature>
<accession>A0A9P8T1D2</accession>
<dbReference type="PIRSF" id="PIRSF007747">
    <property type="entry name" value="Ribosyl_Ptfrase"/>
    <property type="match status" value="1"/>
</dbReference>